<dbReference type="PANTHER" id="PTHR23326">
    <property type="entry name" value="CCR4 NOT-RELATED"/>
    <property type="match status" value="1"/>
</dbReference>
<dbReference type="EMBL" id="CATOUU010000934">
    <property type="protein sequence ID" value="CAI9960723.1"/>
    <property type="molecule type" value="Genomic_DNA"/>
</dbReference>
<evidence type="ECO:0000256" key="8">
    <source>
        <dbReference type="ARBA" id="ARBA00023242"/>
    </source>
</evidence>
<dbReference type="InterPro" id="IPR007207">
    <property type="entry name" value="Not_N"/>
</dbReference>
<dbReference type="GO" id="GO:0006355">
    <property type="term" value="P:regulation of DNA-templated transcription"/>
    <property type="evidence" value="ECO:0007669"/>
    <property type="project" value="InterPro"/>
</dbReference>
<evidence type="ECO:0000259" key="10">
    <source>
        <dbReference type="Pfam" id="PF04065"/>
    </source>
</evidence>
<keyword evidence="8" id="KW-0539">Nucleus</keyword>
<keyword evidence="14" id="KW-1185">Reference proteome</keyword>
<accession>A0AA86QW00</accession>
<evidence type="ECO:0000256" key="1">
    <source>
        <dbReference type="ARBA" id="ARBA00004123"/>
    </source>
</evidence>
<comment type="similarity">
    <text evidence="3">Belongs to the CNOT2/3/5 family.</text>
</comment>
<feature type="domain" description="NOT2/NOT3/NOT5 C-terminal" evidence="11">
    <location>
        <begin position="492"/>
        <end position="549"/>
    </location>
</feature>
<organism evidence="12">
    <name type="scientific">Hexamita inflata</name>
    <dbReference type="NCBI Taxonomy" id="28002"/>
    <lineage>
        <taxon>Eukaryota</taxon>
        <taxon>Metamonada</taxon>
        <taxon>Diplomonadida</taxon>
        <taxon>Hexamitidae</taxon>
        <taxon>Hexamitinae</taxon>
        <taxon>Hexamita</taxon>
    </lineage>
</organism>
<comment type="subcellular location">
    <subcellularLocation>
        <location evidence="2">Cytoplasm</location>
    </subcellularLocation>
    <subcellularLocation>
        <location evidence="1">Nucleus</location>
    </subcellularLocation>
</comment>
<dbReference type="Gene3D" id="2.30.30.1020">
    <property type="entry name" value="CCR4-NOT complex subunit 2/3/5, C-terminal domain"/>
    <property type="match status" value="1"/>
</dbReference>
<evidence type="ECO:0000256" key="4">
    <source>
        <dbReference type="ARBA" id="ARBA00022490"/>
    </source>
</evidence>
<dbReference type="Pfam" id="PF04153">
    <property type="entry name" value="NOT2_3_5_C"/>
    <property type="match status" value="1"/>
</dbReference>
<keyword evidence="5" id="KW-0678">Repressor</keyword>
<evidence type="ECO:0000259" key="11">
    <source>
        <dbReference type="Pfam" id="PF04153"/>
    </source>
</evidence>
<feature type="region of interest" description="Disordered" evidence="9">
    <location>
        <begin position="271"/>
        <end position="323"/>
    </location>
</feature>
<dbReference type="InterPro" id="IPR038635">
    <property type="entry name" value="CCR4-NOT_su2/3/5_C_sf"/>
</dbReference>
<keyword evidence="4" id="KW-0963">Cytoplasm</keyword>
<keyword evidence="6" id="KW-0805">Transcription regulation</keyword>
<dbReference type="GO" id="GO:0005737">
    <property type="term" value="C:cytoplasm"/>
    <property type="evidence" value="ECO:0007669"/>
    <property type="project" value="UniProtKB-SubCell"/>
</dbReference>
<dbReference type="InterPro" id="IPR040168">
    <property type="entry name" value="Not2/3/5"/>
</dbReference>
<dbReference type="GO" id="GO:0030015">
    <property type="term" value="C:CCR4-NOT core complex"/>
    <property type="evidence" value="ECO:0007669"/>
    <property type="project" value="InterPro"/>
</dbReference>
<evidence type="ECO:0000256" key="6">
    <source>
        <dbReference type="ARBA" id="ARBA00023015"/>
    </source>
</evidence>
<dbReference type="AlphaFoldDB" id="A0AA86QW00"/>
<evidence type="ECO:0000256" key="2">
    <source>
        <dbReference type="ARBA" id="ARBA00004496"/>
    </source>
</evidence>
<feature type="compositionally biased region" description="Basic and acidic residues" evidence="9">
    <location>
        <begin position="271"/>
        <end position="314"/>
    </location>
</feature>
<reference evidence="13 14" key="2">
    <citation type="submission" date="2024-07" db="EMBL/GenBank/DDBJ databases">
        <authorList>
            <person name="Akdeniz Z."/>
        </authorList>
    </citation>
    <scope>NUCLEOTIDE SEQUENCE [LARGE SCALE GENOMIC DNA]</scope>
</reference>
<dbReference type="Pfam" id="PF04065">
    <property type="entry name" value="Not3"/>
    <property type="match status" value="1"/>
</dbReference>
<name>A0AA86QW00_9EUKA</name>
<dbReference type="Proteomes" id="UP001642409">
    <property type="component" value="Unassembled WGS sequence"/>
</dbReference>
<evidence type="ECO:0000313" key="14">
    <source>
        <dbReference type="Proteomes" id="UP001642409"/>
    </source>
</evidence>
<evidence type="ECO:0000313" key="13">
    <source>
        <dbReference type="EMBL" id="CAL6038736.1"/>
    </source>
</evidence>
<protein>
    <submittedName>
        <fullName evidence="12">CCR4-NOT transcription complex subunit-containing protein</fullName>
    </submittedName>
    <submittedName>
        <fullName evidence="13">CCR4-NOT_transcription complex subunit-containing protein</fullName>
    </submittedName>
</protein>
<gene>
    <name evidence="13" type="ORF">HINF_LOCUS37513</name>
    <name evidence="12" type="ORF">HINF_LOCUS48368</name>
</gene>
<evidence type="ECO:0000313" key="12">
    <source>
        <dbReference type="EMBL" id="CAI9960723.1"/>
    </source>
</evidence>
<sequence>MSKSKKNRQLSIEIDRVLKQIEDGLREYQTMWQEFTKNPSTKQEQSLRQQLQRLQKQRGQVRLWQEDPTLKEYYVKLTNARQLIEAEMSRFRVSEKQLRNKDDSEDGTAEETVAWINRCITNLNVEINNLEHHDSNKKQKKAKETQAAVYKNHLSKFEQIKEALENAIVMPEDLDDIRQDIDEFIESAKSGYSELDFDIYNTIDQIIENGGHLEDEDEEEIVVEDKKLVEAQKTAQAILLKEQQEKQRIEQAIKDKQDRERKEKEELIKKEREQREENERKAKEEAERKLKEENERKIKEENERKAKEEQKEVHPPSNPMPEKRFVTAPVQAAVSLSNPATRSDSNTTPLKLSSISKWQLSSTNPQKPAAFSLQPQPESNVQKITLGQIQAKTKQFECPVLKTDDFFDLLQHDNVTFQHQLGVDCGIVFGLENAFKYKQSRIFDLPQKSYQYQFTEFEDPALKQRLKTAQQNLNIKPQKQVQLKVQQKCATFDGCVNTHLQQFDTLANDTKLYAFHHFGNTYYQELAGQALKRAGWKFNCQIQKWTKIEMGKTVYYEPKSGLLFEGEVQESDMWGLC</sequence>
<evidence type="ECO:0000256" key="3">
    <source>
        <dbReference type="ARBA" id="ARBA00007682"/>
    </source>
</evidence>
<comment type="caution">
    <text evidence="12">The sequence shown here is derived from an EMBL/GenBank/DDBJ whole genome shotgun (WGS) entry which is preliminary data.</text>
</comment>
<feature type="domain" description="CCR4-Not complex component Not N-terminal" evidence="10">
    <location>
        <begin position="7"/>
        <end position="204"/>
    </location>
</feature>
<evidence type="ECO:0000256" key="5">
    <source>
        <dbReference type="ARBA" id="ARBA00022491"/>
    </source>
</evidence>
<reference evidence="12" key="1">
    <citation type="submission" date="2023-06" db="EMBL/GenBank/DDBJ databases">
        <authorList>
            <person name="Kurt Z."/>
        </authorList>
    </citation>
    <scope>NUCLEOTIDE SEQUENCE</scope>
</reference>
<dbReference type="InterPro" id="IPR007282">
    <property type="entry name" value="NOT2/3/5_C"/>
</dbReference>
<keyword evidence="7" id="KW-0804">Transcription</keyword>
<dbReference type="GO" id="GO:0005634">
    <property type="term" value="C:nucleus"/>
    <property type="evidence" value="ECO:0007669"/>
    <property type="project" value="UniProtKB-SubCell"/>
</dbReference>
<evidence type="ECO:0000256" key="9">
    <source>
        <dbReference type="SAM" id="MobiDB-lite"/>
    </source>
</evidence>
<proteinExistence type="inferred from homology"/>
<evidence type="ECO:0000256" key="7">
    <source>
        <dbReference type="ARBA" id="ARBA00023163"/>
    </source>
</evidence>
<dbReference type="EMBL" id="CAXDID020000140">
    <property type="protein sequence ID" value="CAL6038736.1"/>
    <property type="molecule type" value="Genomic_DNA"/>
</dbReference>